<organism evidence="1">
    <name type="scientific">Cacopsylla melanoneura</name>
    <dbReference type="NCBI Taxonomy" id="428564"/>
    <lineage>
        <taxon>Eukaryota</taxon>
        <taxon>Metazoa</taxon>
        <taxon>Ecdysozoa</taxon>
        <taxon>Arthropoda</taxon>
        <taxon>Hexapoda</taxon>
        <taxon>Insecta</taxon>
        <taxon>Pterygota</taxon>
        <taxon>Neoptera</taxon>
        <taxon>Paraneoptera</taxon>
        <taxon>Hemiptera</taxon>
        <taxon>Sternorrhyncha</taxon>
        <taxon>Psylloidea</taxon>
        <taxon>Psyllidae</taxon>
        <taxon>Psyllinae</taxon>
        <taxon>Cacopsylla</taxon>
    </lineage>
</organism>
<dbReference type="EMBL" id="HBUF01558192">
    <property type="protein sequence ID" value="CAG6761032.1"/>
    <property type="molecule type" value="Transcribed_RNA"/>
</dbReference>
<reference evidence="1" key="1">
    <citation type="submission" date="2021-05" db="EMBL/GenBank/DDBJ databases">
        <authorList>
            <person name="Alioto T."/>
            <person name="Alioto T."/>
            <person name="Gomez Garrido J."/>
        </authorList>
    </citation>
    <scope>NUCLEOTIDE SEQUENCE</scope>
</reference>
<dbReference type="AlphaFoldDB" id="A0A8D9ABA1"/>
<protein>
    <submittedName>
        <fullName evidence="1">Uncharacterized protein</fullName>
    </submittedName>
</protein>
<sequence>MKYITVTERPKQLMIVKEWLEMLIQEGPKWGYYPEPGKSVLVVKDNLSNEDSKFFNQLGIKIVKSHKFLGSVIGPDDSKDIYVEDKVKLWTEAVMKFSEAAKKSPQAVFAAFTKSLQCEWSFLQRVVESSSEKYVSLKDAIQTHLTPAIVGREISNTEHEIFSLPTKFGGLAIKNPVLTVENSFQTSKKAVQKLTQCIKNRAILNVDEHKLHVKTALKEERTIRQARDKEKSAQLISLLPEKKKRTLTRVVEGKASHWLNVIPTAADHYDLSPTQFRDALALRYGHEIPLSQRCDGCDLQMDMNHALNCKKGGLVKYGHDNLCDDGAQLAKLAFQCVNREPVIQEADGIHTPALIADVKIVGLWENGRTAFLDYRIINPDAPSYLSQNWSAISNRHAKEKHQKYDRAAEDVRCGFTPMVCSIDGVLHEEFKTVLTRLASVLADKWSKSYSAVKNFVYVQTEFSIIRAVSMRLRGTRRMIRSMPWEDGAGAFELSLWICSKVEGVGATTKPRGSTSTKAVSTDPVCNAASQGDLINRTLG</sequence>
<proteinExistence type="predicted"/>
<name>A0A8D9ABA1_9HEMI</name>
<accession>A0A8D9ABA1</accession>
<evidence type="ECO:0000313" key="1">
    <source>
        <dbReference type="EMBL" id="CAG6761032.1"/>
    </source>
</evidence>